<dbReference type="AlphaFoldDB" id="A0A938XXB7"/>
<gene>
    <name evidence="2" type="ORF">JOC47_002238</name>
</gene>
<name>A0A938XXB7_9FIRM</name>
<keyword evidence="1" id="KW-0472">Membrane</keyword>
<comment type="caution">
    <text evidence="2">The sequence shown here is derived from an EMBL/GenBank/DDBJ whole genome shotgun (WGS) entry which is preliminary data.</text>
</comment>
<dbReference type="Proteomes" id="UP000774000">
    <property type="component" value="Unassembled WGS sequence"/>
</dbReference>
<proteinExistence type="predicted"/>
<reference evidence="2" key="1">
    <citation type="submission" date="2021-01" db="EMBL/GenBank/DDBJ databases">
        <title>Genomic Encyclopedia of Type Strains, Phase IV (KMG-IV): sequencing the most valuable type-strain genomes for metagenomic binning, comparative biology and taxonomic classification.</title>
        <authorList>
            <person name="Goeker M."/>
        </authorList>
    </citation>
    <scope>NUCLEOTIDE SEQUENCE</scope>
    <source>
        <strain evidence="2">DSM 23230</strain>
    </source>
</reference>
<feature type="transmembrane region" description="Helical" evidence="1">
    <location>
        <begin position="65"/>
        <end position="83"/>
    </location>
</feature>
<evidence type="ECO:0000256" key="1">
    <source>
        <dbReference type="SAM" id="Phobius"/>
    </source>
</evidence>
<feature type="transmembrane region" description="Helical" evidence="1">
    <location>
        <begin position="32"/>
        <end position="53"/>
    </location>
</feature>
<keyword evidence="1" id="KW-1133">Transmembrane helix</keyword>
<keyword evidence="1" id="KW-0812">Transmembrane</keyword>
<feature type="transmembrane region" description="Helical" evidence="1">
    <location>
        <begin position="208"/>
        <end position="230"/>
    </location>
</feature>
<feature type="transmembrane region" description="Helical" evidence="1">
    <location>
        <begin position="168"/>
        <end position="188"/>
    </location>
</feature>
<evidence type="ECO:0000313" key="3">
    <source>
        <dbReference type="Proteomes" id="UP000774000"/>
    </source>
</evidence>
<accession>A0A938XXB7</accession>
<evidence type="ECO:0000313" key="2">
    <source>
        <dbReference type="EMBL" id="MBM7557372.1"/>
    </source>
</evidence>
<organism evidence="2 3">
    <name type="scientific">Halanaerobacter jeridensis</name>
    <dbReference type="NCBI Taxonomy" id="706427"/>
    <lineage>
        <taxon>Bacteria</taxon>
        <taxon>Bacillati</taxon>
        <taxon>Bacillota</taxon>
        <taxon>Clostridia</taxon>
        <taxon>Halanaerobiales</taxon>
        <taxon>Halobacteroidaceae</taxon>
        <taxon>Halanaerobacter</taxon>
    </lineage>
</organism>
<feature type="transmembrane region" description="Helical" evidence="1">
    <location>
        <begin position="287"/>
        <end position="315"/>
    </location>
</feature>
<dbReference type="EMBL" id="JAFBDQ010000012">
    <property type="protein sequence ID" value="MBM7557372.1"/>
    <property type="molecule type" value="Genomic_DNA"/>
</dbReference>
<feature type="transmembrane region" description="Helical" evidence="1">
    <location>
        <begin position="145"/>
        <end position="162"/>
    </location>
</feature>
<feature type="transmembrane region" description="Helical" evidence="1">
    <location>
        <begin position="7"/>
        <end position="26"/>
    </location>
</feature>
<feature type="transmembrane region" description="Helical" evidence="1">
    <location>
        <begin position="89"/>
        <end position="110"/>
    </location>
</feature>
<protein>
    <recommendedName>
        <fullName evidence="4">DUF4129 domain-containing protein</fullName>
    </recommendedName>
</protein>
<evidence type="ECO:0008006" key="4">
    <source>
        <dbReference type="Google" id="ProtNLM"/>
    </source>
</evidence>
<keyword evidence="3" id="KW-1185">Reference proteome</keyword>
<sequence>MSKKLTVVTDLIILLLLLFLASQLFLVVDSYIAASNFWLNILTAVVAILLGLVGAKAAVKTRFSLLSLNMINLVGLGILLWLINHKPESNLLFLIALIILIIYSLAVSFVSRYEYLKFDFLNLDKTRLEKQGLNFKRQGIILKGVKNNLIMIDLLAVISWLAAKKINLVLIVSGIALLICQYLLWQFFKFSIKALNWFLADYKVDFKIFNRCFSWSVLLIIIVLVLSLLVPVQYGNNFAELIANKLDNWEEEVNLEREYDLGQLSNIMSGKRAAQRNFNVETKDLPWYWSIPAVISLVAVVFSILGAITILFLIFKRKADEFKKLPRLVVNLYKTLFALFKNWRDLFVGEMKQIKKNFHSDEQNIEKENEFQRRKGLSSLERNKVSNLLEELIKLLESKGYKRENYETLEEFFHEIKRDFSTLEEELTWSQKIINKVSYSQVEIKEQTRDKLKKLIEELENKE</sequence>